<reference evidence="1" key="1">
    <citation type="submission" date="2022-02" db="EMBL/GenBank/DDBJ databases">
        <title>Corynebacterium sp. from urogenital microbiome.</title>
        <authorList>
            <person name="Cappelli E.A."/>
            <person name="Ribeiro T.G."/>
            <person name="Peixe L."/>
        </authorList>
    </citation>
    <scope>NUCLEOTIDE SEQUENCE</scope>
    <source>
        <strain evidence="1">C8Ua_181</strain>
    </source>
</reference>
<comment type="caution">
    <text evidence="1">The sequence shown here is derived from an EMBL/GenBank/DDBJ whole genome shotgun (WGS) entry which is preliminary data.</text>
</comment>
<dbReference type="RefSeq" id="WP_269947063.1">
    <property type="nucleotide sequence ID" value="NZ_JAKMUU010000009.1"/>
</dbReference>
<dbReference type="AlphaFoldDB" id="A0A9X3MBZ7"/>
<proteinExistence type="predicted"/>
<protein>
    <recommendedName>
        <fullName evidence="3">HNH nuclease domain-containing protein</fullName>
    </recommendedName>
</protein>
<gene>
    <name evidence="1" type="ORF">L8V01_10835</name>
</gene>
<dbReference type="Proteomes" id="UP001146430">
    <property type="component" value="Unassembled WGS sequence"/>
</dbReference>
<dbReference type="EMBL" id="JAKMUU010000009">
    <property type="protein sequence ID" value="MCZ9307964.1"/>
    <property type="molecule type" value="Genomic_DNA"/>
</dbReference>
<sequence>MKNFADTPFEELAHLEPVVESSASQSRTKRVHDPELSFDDKTVKTFFEHMVKSPQGCWLWVGSISSPDGYGRFTWQRGNRQRTVAAHRFALLITGESFGPGEVAEHECNEPLCARVGYPVHSVVDMLKRIAPLGIESVCFGEQDLQMQPERLVVGNRGGLAYLSRSGCGFCAPFILVVVSSAGEGLVPPHYVLSSSTGGLRGFIS</sequence>
<evidence type="ECO:0000313" key="1">
    <source>
        <dbReference type="EMBL" id="MCZ9307964.1"/>
    </source>
</evidence>
<evidence type="ECO:0008006" key="3">
    <source>
        <dbReference type="Google" id="ProtNLM"/>
    </source>
</evidence>
<evidence type="ECO:0000313" key="2">
    <source>
        <dbReference type="Proteomes" id="UP001146430"/>
    </source>
</evidence>
<name>A0A9X3MBZ7_9CORY</name>
<accession>A0A9X3MBZ7</accession>
<organism evidence="1 2">
    <name type="scientific">Corynebacterium curieae</name>
    <dbReference type="NCBI Taxonomy" id="2913500"/>
    <lineage>
        <taxon>Bacteria</taxon>
        <taxon>Bacillati</taxon>
        <taxon>Actinomycetota</taxon>
        <taxon>Actinomycetes</taxon>
        <taxon>Mycobacteriales</taxon>
        <taxon>Corynebacteriaceae</taxon>
        <taxon>Corynebacterium</taxon>
    </lineage>
</organism>